<protein>
    <submittedName>
        <fullName evidence="1">Uncharacterized protein</fullName>
    </submittedName>
</protein>
<comment type="caution">
    <text evidence="1">The sequence shown here is derived from an EMBL/GenBank/DDBJ whole genome shotgun (WGS) entry which is preliminary data.</text>
</comment>
<sequence length="125" mass="14667">MKNSLLTFLFVFSQISTIYSQNSIQSLDNSIVSVQSNNGIEKPLKNISAIDSTQKESVSELNSDILPEFKLSHELYYFQFKKSYEVSLNLKKGAFIKRKIRVRRRFRFDSERLNLAEHKFRTFTC</sequence>
<gene>
    <name evidence="1" type="ORF">EMA8858_00672</name>
</gene>
<keyword evidence="2" id="KW-1185">Reference proteome</keyword>
<proteinExistence type="predicted"/>
<dbReference type="Proteomes" id="UP000837932">
    <property type="component" value="Unassembled WGS sequence"/>
</dbReference>
<organism evidence="1 2">
    <name type="scientific">Emticicia aquatica</name>
    <dbReference type="NCBI Taxonomy" id="1681835"/>
    <lineage>
        <taxon>Bacteria</taxon>
        <taxon>Pseudomonadati</taxon>
        <taxon>Bacteroidota</taxon>
        <taxon>Cytophagia</taxon>
        <taxon>Cytophagales</taxon>
        <taxon>Leadbetterellaceae</taxon>
        <taxon>Emticicia</taxon>
    </lineage>
</organism>
<name>A0ABM9ALE6_9BACT</name>
<evidence type="ECO:0000313" key="2">
    <source>
        <dbReference type="Proteomes" id="UP000837932"/>
    </source>
</evidence>
<reference evidence="1" key="1">
    <citation type="submission" date="2021-12" db="EMBL/GenBank/DDBJ databases">
        <authorList>
            <person name="Rodrigo-Torres L."/>
            <person name="Arahal R. D."/>
            <person name="Lucena T."/>
        </authorList>
    </citation>
    <scope>NUCLEOTIDE SEQUENCE</scope>
    <source>
        <strain evidence="1">CECT 8858</strain>
    </source>
</reference>
<dbReference type="RefSeq" id="WP_238804422.1">
    <property type="nucleotide sequence ID" value="NZ_CAKLPY010000001.1"/>
</dbReference>
<evidence type="ECO:0000313" key="1">
    <source>
        <dbReference type="EMBL" id="CAH0994562.1"/>
    </source>
</evidence>
<accession>A0ABM9ALE6</accession>
<dbReference type="EMBL" id="CAKLPY010000001">
    <property type="protein sequence ID" value="CAH0994562.1"/>
    <property type="molecule type" value="Genomic_DNA"/>
</dbReference>